<dbReference type="GeneID" id="34016040"/>
<dbReference type="Proteomes" id="UP000197050">
    <property type="component" value="Chromosome"/>
</dbReference>
<evidence type="ECO:0000313" key="2">
    <source>
        <dbReference type="EMBL" id="ASE39995.1"/>
    </source>
</evidence>
<proteinExistence type="predicted"/>
<reference evidence="3 5" key="4">
    <citation type="journal article" date="2023" name="FEMS Microbes">
        <title>Whole genomes of deep-sea sponge-associated bacteria exhibit high novel natural product potential.</title>
        <authorList>
            <person name="Hesketh-Best P.J."/>
            <person name="January G.G."/>
            <person name="Koch M.J."/>
            <person name="Warburton P.J."/>
            <person name="Howell K.L."/>
            <person name="Upton M."/>
        </authorList>
    </citation>
    <scope>NUCLEOTIDE SEQUENCE [LARGE SCALE GENOMIC DNA]</scope>
    <source>
        <strain evidence="3 5">PC206-O</strain>
    </source>
</reference>
<dbReference type="Proteomes" id="UP001272940">
    <property type="component" value="Unassembled WGS sequence"/>
</dbReference>
<dbReference type="EMBL" id="JAMYEC010000002">
    <property type="protein sequence ID" value="MDX2333947.1"/>
    <property type="molecule type" value="Genomic_DNA"/>
</dbReference>
<reference evidence="2" key="2">
    <citation type="submission" date="2017-12" db="EMBL/GenBank/DDBJ databases">
        <title>FDA dAtabase for Regulatory Grade micrObial Sequences (FDA-ARGOS): Supporting development and validation of Infectious Disease Dx tests.</title>
        <authorList>
            <person name="Campos J."/>
            <person name="Goldberg B."/>
            <person name="Tallon L."/>
            <person name="Sadzewicz L."/>
            <person name="Sengamalay N."/>
            <person name="Ott S."/>
            <person name="Godinez A."/>
            <person name="Nagaraj S."/>
            <person name="Vavikolanu K."/>
            <person name="Vyas G."/>
            <person name="Nadendla S."/>
            <person name="Aluvathingal J."/>
            <person name="Geyer C."/>
            <person name="Nandy P."/>
            <person name="Hobson J."/>
            <person name="Sichtig H."/>
        </authorList>
    </citation>
    <scope>NUCLEOTIDE SEQUENCE</scope>
    <source>
        <strain evidence="2">FDAARGOS_289</strain>
    </source>
</reference>
<sequence length="199" mass="21008">MRPSRLSCAAAMSAVVLAFAVPALAQETSPQNNAEMAAIFAADQAVRQVAPEKFRDRAFVNEMLAADAARRVQTRALLDAGALSTGEDYRAAAFVFQHGSTPEDYLLAHTLAVAATARGADGSWIAAATLDRYLQTTGKPQIYGTQTRKTNDAPATLEPYDRALIPDSLRTALAVPPQSQQDARLAAINAAAEAAAPKP</sequence>
<keyword evidence="1" id="KW-0732">Signal</keyword>
<feature type="signal peptide" evidence="1">
    <location>
        <begin position="1"/>
        <end position="25"/>
    </location>
</feature>
<reference evidence="4" key="1">
    <citation type="submission" date="2017-06" db="EMBL/GenBank/DDBJ databases">
        <title>FDA dAtabase for Regulatory Grade micrObial Sequences (FDA-ARGOS): Supporting development and validation of Infectious Disease Dx tests.</title>
        <authorList>
            <person name="Minogue T."/>
            <person name="Wolcott M."/>
            <person name="Wasieloski L."/>
            <person name="Aguilar W."/>
            <person name="Moore D."/>
            <person name="Tallon L."/>
            <person name="Sadzewicz L."/>
            <person name="Sengamalay N."/>
            <person name="Ott S."/>
            <person name="Godinez A."/>
            <person name="Nagaraj S."/>
            <person name="Nadendla S."/>
            <person name="Geyer C."/>
            <person name="Sichtig H."/>
        </authorList>
    </citation>
    <scope>NUCLEOTIDE SEQUENCE [LARGE SCALE GENOMIC DNA]</scope>
    <source>
        <strain evidence="4">FDAARGOS_289</strain>
    </source>
</reference>
<keyword evidence="5" id="KW-1185">Reference proteome</keyword>
<gene>
    <name evidence="2" type="ORF">CEP68_11045</name>
    <name evidence="3" type="ORF">NJD11_03215</name>
</gene>
<dbReference type="KEGG" id="bvc:CEP68_11045"/>
<accession>A0A1Z3U9R2</accession>
<dbReference type="EMBL" id="CP022048">
    <property type="protein sequence ID" value="ASE39995.1"/>
    <property type="molecule type" value="Genomic_DNA"/>
</dbReference>
<evidence type="ECO:0000313" key="5">
    <source>
        <dbReference type="Proteomes" id="UP001272940"/>
    </source>
</evidence>
<feature type="chain" id="PRO_5011291208" evidence="1">
    <location>
        <begin position="26"/>
        <end position="199"/>
    </location>
</feature>
<evidence type="ECO:0000256" key="1">
    <source>
        <dbReference type="SAM" id="SignalP"/>
    </source>
</evidence>
<reference evidence="3" key="3">
    <citation type="submission" date="2022-06" db="EMBL/GenBank/DDBJ databases">
        <authorList>
            <person name="Hesketh-Best P.J."/>
            <person name="Koch M.J."/>
        </authorList>
    </citation>
    <scope>NUCLEOTIDE SEQUENCE</scope>
    <source>
        <strain evidence="3">PC206-O</strain>
    </source>
</reference>
<protein>
    <submittedName>
        <fullName evidence="2">Uncharacterized protein</fullName>
    </submittedName>
</protein>
<dbReference type="AlphaFoldDB" id="A0A1Z3U9R2"/>
<evidence type="ECO:0000313" key="4">
    <source>
        <dbReference type="Proteomes" id="UP000197050"/>
    </source>
</evidence>
<organism evidence="2 4">
    <name type="scientific">Brevundimonas vesicularis</name>
    <name type="common">Pseudomonas vesicularis</name>
    <dbReference type="NCBI Taxonomy" id="41276"/>
    <lineage>
        <taxon>Bacteria</taxon>
        <taxon>Pseudomonadati</taxon>
        <taxon>Pseudomonadota</taxon>
        <taxon>Alphaproteobacteria</taxon>
        <taxon>Caulobacterales</taxon>
        <taxon>Caulobacteraceae</taxon>
        <taxon>Brevundimonas</taxon>
    </lineage>
</organism>
<name>A0A1Z3U9R2_BREVE</name>
<dbReference type="RefSeq" id="WP_066626771.1">
    <property type="nucleotide sequence ID" value="NZ_CP022048.2"/>
</dbReference>
<evidence type="ECO:0000313" key="3">
    <source>
        <dbReference type="EMBL" id="MDX2333947.1"/>
    </source>
</evidence>